<accession>A0A6I4TGW0</accession>
<dbReference type="EMBL" id="WTZA01000002">
    <property type="protein sequence ID" value="MXO75906.1"/>
    <property type="molecule type" value="Genomic_DNA"/>
</dbReference>
<sequence>MTIIASVLIIAGWMLYLRKHRACSADADCAVPAPGRATLAMLVGATVIVVISALWGFIEQPLMRVLGGA</sequence>
<evidence type="ECO:0008006" key="4">
    <source>
        <dbReference type="Google" id="ProtNLM"/>
    </source>
</evidence>
<reference evidence="2 3" key="1">
    <citation type="submission" date="2019-12" db="EMBL/GenBank/DDBJ databases">
        <title>Genomic-based taxomic classification of the family Erythrobacteraceae.</title>
        <authorList>
            <person name="Xu L."/>
        </authorList>
    </citation>
    <scope>NUCLEOTIDE SEQUENCE [LARGE SCALE GENOMIC DNA]</scope>
    <source>
        <strain evidence="2 3">100921-2</strain>
    </source>
</reference>
<evidence type="ECO:0000313" key="3">
    <source>
        <dbReference type="Proteomes" id="UP000439522"/>
    </source>
</evidence>
<evidence type="ECO:0000313" key="2">
    <source>
        <dbReference type="EMBL" id="MXO75906.1"/>
    </source>
</evidence>
<dbReference type="RefSeq" id="WP_057883274.1">
    <property type="nucleotide sequence ID" value="NZ_WTZA01000002.1"/>
</dbReference>
<keyword evidence="1" id="KW-1133">Transmembrane helix</keyword>
<name>A0A6I4TGW0_9SPHN</name>
<dbReference type="Proteomes" id="UP000439522">
    <property type="component" value="Unassembled WGS sequence"/>
</dbReference>
<evidence type="ECO:0000256" key="1">
    <source>
        <dbReference type="SAM" id="Phobius"/>
    </source>
</evidence>
<keyword evidence="3" id="KW-1185">Reference proteome</keyword>
<protein>
    <recommendedName>
        <fullName evidence="4">Mercuric transport protein MerT</fullName>
    </recommendedName>
</protein>
<proteinExistence type="predicted"/>
<dbReference type="AlphaFoldDB" id="A0A6I4TGW0"/>
<keyword evidence="1" id="KW-0472">Membrane</keyword>
<dbReference type="OrthoDB" id="7409093at2"/>
<keyword evidence="1" id="KW-0812">Transmembrane</keyword>
<feature type="transmembrane region" description="Helical" evidence="1">
    <location>
        <begin position="37"/>
        <end position="58"/>
    </location>
</feature>
<gene>
    <name evidence="2" type="ORF">GRI40_11840</name>
</gene>
<comment type="caution">
    <text evidence="2">The sequence shown here is derived from an EMBL/GenBank/DDBJ whole genome shotgun (WGS) entry which is preliminary data.</text>
</comment>
<organism evidence="2 3">
    <name type="scientific">Tsuneonella aeria</name>
    <dbReference type="NCBI Taxonomy" id="1837929"/>
    <lineage>
        <taxon>Bacteria</taxon>
        <taxon>Pseudomonadati</taxon>
        <taxon>Pseudomonadota</taxon>
        <taxon>Alphaproteobacteria</taxon>
        <taxon>Sphingomonadales</taxon>
        <taxon>Erythrobacteraceae</taxon>
        <taxon>Tsuneonella</taxon>
    </lineage>
</organism>